<feature type="transmembrane region" description="Helical" evidence="20">
    <location>
        <begin position="12"/>
        <end position="32"/>
    </location>
</feature>
<evidence type="ECO:0000313" key="22">
    <source>
        <dbReference type="EMBL" id="MEQ2183734.1"/>
    </source>
</evidence>
<feature type="transmembrane region" description="Helical" evidence="20">
    <location>
        <begin position="195"/>
        <end position="215"/>
    </location>
</feature>
<dbReference type="PANTHER" id="PTHR13872">
    <property type="entry name" value="DOLICHYL-DIPHOSPHOOLIGOSACCHARIDE--PROTEIN GLYCOSYLTRANSFERASE SUBUNIT"/>
    <property type="match status" value="1"/>
</dbReference>
<keyword evidence="14 20" id="KW-0472">Membrane</keyword>
<evidence type="ECO:0000256" key="12">
    <source>
        <dbReference type="ARBA" id="ARBA00022842"/>
    </source>
</evidence>
<feature type="transmembrane region" description="Helical" evidence="20">
    <location>
        <begin position="115"/>
        <end position="137"/>
    </location>
</feature>
<keyword evidence="9 20" id="KW-0812">Transmembrane</keyword>
<keyword evidence="12" id="KW-0460">Magnesium</keyword>
<evidence type="ECO:0000256" key="2">
    <source>
        <dbReference type="ARBA" id="ARBA00001946"/>
    </source>
</evidence>
<feature type="transmembrane region" description="Helical" evidence="20">
    <location>
        <begin position="283"/>
        <end position="302"/>
    </location>
</feature>
<feature type="transmembrane region" description="Helical" evidence="20">
    <location>
        <begin position="474"/>
        <end position="497"/>
    </location>
</feature>
<dbReference type="Gene3D" id="3.40.50.12610">
    <property type="match status" value="1"/>
</dbReference>
<dbReference type="Pfam" id="PF02516">
    <property type="entry name" value="STT3"/>
    <property type="match status" value="1"/>
</dbReference>
<evidence type="ECO:0000313" key="23">
    <source>
        <dbReference type="Proteomes" id="UP001476798"/>
    </source>
</evidence>
<evidence type="ECO:0000256" key="16">
    <source>
        <dbReference type="ARBA" id="ARBA00023211"/>
    </source>
</evidence>
<evidence type="ECO:0000256" key="6">
    <source>
        <dbReference type="ARBA" id="ARBA00012605"/>
    </source>
</evidence>
<dbReference type="PANTHER" id="PTHR13872:SF43">
    <property type="entry name" value="DOLICHYL-DIPHOSPHOOLIGOSACCHARIDE--PROTEIN GLYCOSYLTRANSFERASE SUBUNIT STT3A"/>
    <property type="match status" value="1"/>
</dbReference>
<evidence type="ECO:0000256" key="8">
    <source>
        <dbReference type="ARBA" id="ARBA00022679"/>
    </source>
</evidence>
<gene>
    <name evidence="22" type="primary">STT3A</name>
    <name evidence="22" type="ORF">GOODEAATRI_001060</name>
</gene>
<feature type="domain" description="Oligosaccharyl transferase STT3 N-terminal" evidence="21">
    <location>
        <begin position="250"/>
        <end position="421"/>
    </location>
</feature>
<evidence type="ECO:0000256" key="7">
    <source>
        <dbReference type="ARBA" id="ARBA00022676"/>
    </source>
</evidence>
<evidence type="ECO:0000256" key="18">
    <source>
        <dbReference type="ARBA" id="ARBA00048829"/>
    </source>
</evidence>
<evidence type="ECO:0000256" key="1">
    <source>
        <dbReference type="ARBA" id="ARBA00001936"/>
    </source>
</evidence>
<organism evidence="22 23">
    <name type="scientific">Goodea atripinnis</name>
    <dbReference type="NCBI Taxonomy" id="208336"/>
    <lineage>
        <taxon>Eukaryota</taxon>
        <taxon>Metazoa</taxon>
        <taxon>Chordata</taxon>
        <taxon>Craniata</taxon>
        <taxon>Vertebrata</taxon>
        <taxon>Euteleostomi</taxon>
        <taxon>Actinopterygii</taxon>
        <taxon>Neopterygii</taxon>
        <taxon>Teleostei</taxon>
        <taxon>Neoteleostei</taxon>
        <taxon>Acanthomorphata</taxon>
        <taxon>Ovalentaria</taxon>
        <taxon>Atherinomorphae</taxon>
        <taxon>Cyprinodontiformes</taxon>
        <taxon>Goodeidae</taxon>
        <taxon>Goodea</taxon>
    </lineage>
</organism>
<reference evidence="22 23" key="1">
    <citation type="submission" date="2021-06" db="EMBL/GenBank/DDBJ databases">
        <authorList>
            <person name="Palmer J.M."/>
        </authorList>
    </citation>
    <scope>NUCLEOTIDE SEQUENCE [LARGE SCALE GENOMIC DNA]</scope>
    <source>
        <strain evidence="22 23">GA_2019</strain>
        <tissue evidence="22">Muscle</tissue>
    </source>
</reference>
<keyword evidence="7" id="KW-0328">Glycosyltransferase</keyword>
<dbReference type="EC" id="2.4.99.18" evidence="6"/>
<evidence type="ECO:0000256" key="14">
    <source>
        <dbReference type="ARBA" id="ARBA00023136"/>
    </source>
</evidence>
<comment type="subunit">
    <text evidence="19">Component of the oligosaccharyltransferase (OST) complex. There are 2 OST complexes, OST-A and OST-B, which contain STT3A or STT3B as catalytic subunit, respectively. OST-A and OST-B contain common core subunits RPN1, RPN2, OST48, OST4, DAD1 and TMEM258, and OST-A contains DC2/OSTC and KRTCAP2/KCP2 specific accessory subunits. OST-A complex assembly occurs through the formation of 3 subcomplexes. Subcomplex 1 contains RPN1 and TMEM258, subcomplex 2 contains the OST-A-specific subunits STT3A, DC2/OSTC, and KCP2 as well as the core subunit OST4, and subcomplex 3 contains RPN2, DAD1, and OST48. The OST-A complex can form stable complexes with the Sec61 complex or with both the Sec61 and TRAP complexes.</text>
</comment>
<name>A0ABV0PJT5_9TELE</name>
<evidence type="ECO:0000256" key="3">
    <source>
        <dbReference type="ARBA" id="ARBA00004477"/>
    </source>
</evidence>
<comment type="subcellular location">
    <subcellularLocation>
        <location evidence="3">Endoplasmic reticulum membrane</location>
        <topology evidence="3">Multi-pass membrane protein</topology>
    </subcellularLocation>
</comment>
<keyword evidence="8" id="KW-0808">Transferase</keyword>
<dbReference type="InterPro" id="IPR003674">
    <property type="entry name" value="Oligo_trans_STT3"/>
</dbReference>
<comment type="cofactor">
    <cofactor evidence="2">
        <name>Mg(2+)</name>
        <dbReference type="ChEBI" id="CHEBI:18420"/>
    </cofactor>
</comment>
<comment type="similarity">
    <text evidence="5">Belongs to the STT3 family.</text>
</comment>
<evidence type="ECO:0000256" key="17">
    <source>
        <dbReference type="ARBA" id="ARBA00040922"/>
    </source>
</evidence>
<feature type="transmembrane region" description="Helical" evidence="20">
    <location>
        <begin position="44"/>
        <end position="66"/>
    </location>
</feature>
<dbReference type="InterPro" id="IPR048307">
    <property type="entry name" value="STT3_N"/>
</dbReference>
<dbReference type="EMBL" id="JAHRIO010079995">
    <property type="protein sequence ID" value="MEQ2183734.1"/>
    <property type="molecule type" value="Genomic_DNA"/>
</dbReference>
<feature type="transmembrane region" description="Helical" evidence="20">
    <location>
        <begin position="344"/>
        <end position="365"/>
    </location>
</feature>
<evidence type="ECO:0000256" key="13">
    <source>
        <dbReference type="ARBA" id="ARBA00022989"/>
    </source>
</evidence>
<evidence type="ECO:0000259" key="21">
    <source>
        <dbReference type="Pfam" id="PF02516"/>
    </source>
</evidence>
<keyword evidence="11" id="KW-0256">Endoplasmic reticulum</keyword>
<dbReference type="Proteomes" id="UP001476798">
    <property type="component" value="Unassembled WGS sequence"/>
</dbReference>
<evidence type="ECO:0000256" key="5">
    <source>
        <dbReference type="ARBA" id="ARBA00010810"/>
    </source>
</evidence>
<evidence type="ECO:0000256" key="10">
    <source>
        <dbReference type="ARBA" id="ARBA00022723"/>
    </source>
</evidence>
<evidence type="ECO:0000256" key="15">
    <source>
        <dbReference type="ARBA" id="ARBA00023180"/>
    </source>
</evidence>
<keyword evidence="23" id="KW-1185">Reference proteome</keyword>
<protein>
    <recommendedName>
        <fullName evidence="17">Dolichyl-diphosphooligosaccharide--protein glycosyltransferase subunit STT3A</fullName>
        <ecNumber evidence="6">2.4.99.18</ecNumber>
    </recommendedName>
</protein>
<proteinExistence type="inferred from homology"/>
<evidence type="ECO:0000256" key="11">
    <source>
        <dbReference type="ARBA" id="ARBA00022824"/>
    </source>
</evidence>
<evidence type="ECO:0000256" key="4">
    <source>
        <dbReference type="ARBA" id="ARBA00004922"/>
    </source>
</evidence>
<feature type="transmembrane region" description="Helical" evidence="20">
    <location>
        <begin position="430"/>
        <end position="453"/>
    </location>
</feature>
<feature type="transmembrane region" description="Helical" evidence="20">
    <location>
        <begin position="258"/>
        <end position="276"/>
    </location>
</feature>
<keyword evidence="13 20" id="KW-1133">Transmembrane helix</keyword>
<keyword evidence="15" id="KW-0325">Glycoprotein</keyword>
<evidence type="ECO:0000256" key="19">
    <source>
        <dbReference type="ARBA" id="ARBA00062993"/>
    </source>
</evidence>
<comment type="caution">
    <text evidence="22">The sequence shown here is derived from an EMBL/GenBank/DDBJ whole genome shotgun (WGS) entry which is preliminary data.</text>
</comment>
<sequence length="731" mass="83350">MKYDDNEPHISPYTHLFLFYRVFIPLLQTLTAKIIGDPSLHGSVWSWLEFILTSVFSALWVLPLFVLSKIVNAIWFQVQKSACFLCLQDIADLAFEVSGCKAQPFPSVSKIIADMLFNLLLQALFLIQGMIVSLFPIDAIGQMVSLLHMSLLYSLYCFEYRWYFNYRTTRFLAEEGFYKFHNWFDDRAWYPLGRIIGGTIYPGLMVTSAVLYHVLHFFHITIDIRNVCVFLAPLFSSFTAIVTYHLTKELKVSSWGGYVFLINLIPLHVLVLMLTGRFSHRIYVAYCTVYCLGTILSMQISFVGFQPVQSSEHMAAFGVFGLCQIHAFVDYLRSKLNAQQFEILFKSVISLVGFILLSVGAVLMLTGKISPWTGRFYSLLDPSYAKNNIPIIASVSEHQPTTWSSYYFDLQLLVFMFPGKSAEAVNGVRLMLVLAPVMCILSGIGVSQVLTTYMKNLDVSRPDKKTKKQQDSTYPIKNEVASGMILVMAFFLITYTFHSTWVTSEAYSSPSIVLSARGGDGSRIIFDDFREAYYWLRHNTPEDAKVMSWWDYGYQITAMANRTILVDNNTWNNTHISRVGQVSCVIFKLFVFIKDFSVAADVSWFLQAMASTEEKAYEIMRELDVSYVLVIFGGLTGYSSDGAVDREGSPVLLNCLMYKMCYYRFGQVYTEGSKSSQHTGPNLMLSTERPPGYDRVRNAEIGNKDFELDVLEEAYTTEHWLVRIYKVSEPV</sequence>
<feature type="transmembrane region" description="Helical" evidence="20">
    <location>
        <begin position="227"/>
        <end position="246"/>
    </location>
</feature>
<accession>A0ABV0PJT5</accession>
<keyword evidence="10" id="KW-0479">Metal-binding</keyword>
<evidence type="ECO:0000256" key="9">
    <source>
        <dbReference type="ARBA" id="ARBA00022692"/>
    </source>
</evidence>
<keyword evidence="16" id="KW-0464">Manganese</keyword>
<comment type="cofactor">
    <cofactor evidence="1">
        <name>Mn(2+)</name>
        <dbReference type="ChEBI" id="CHEBI:29035"/>
    </cofactor>
</comment>
<comment type="pathway">
    <text evidence="4">Protein modification; protein glycosylation.</text>
</comment>
<evidence type="ECO:0000256" key="20">
    <source>
        <dbReference type="SAM" id="Phobius"/>
    </source>
</evidence>
<feature type="transmembrane region" description="Helical" evidence="20">
    <location>
        <begin position="314"/>
        <end position="332"/>
    </location>
</feature>
<comment type="catalytic activity">
    <reaction evidence="18">
        <text>a di-trans,poly-cis-dolichyl diphosphooligosaccharide + L-asparaginyl-[protein] = N(4)-(oligosaccharide-(1-&gt;4)-N-acetyl-beta-D-glucosaminyl-(1-&gt;4)-N-acetyl-beta-D-glucosaminyl)-L-asparaginyl-[protein] + a di-trans,poly-cis-dolichyl diphosphate + H(+)</text>
        <dbReference type="Rhea" id="RHEA:22980"/>
        <dbReference type="Rhea" id="RHEA-COMP:12804"/>
        <dbReference type="Rhea" id="RHEA-COMP:12805"/>
        <dbReference type="Rhea" id="RHEA-COMP:19506"/>
        <dbReference type="Rhea" id="RHEA-COMP:19509"/>
        <dbReference type="ChEBI" id="CHEBI:15378"/>
        <dbReference type="ChEBI" id="CHEBI:50347"/>
        <dbReference type="ChEBI" id="CHEBI:57497"/>
        <dbReference type="ChEBI" id="CHEBI:57570"/>
        <dbReference type="ChEBI" id="CHEBI:132529"/>
        <dbReference type="EC" id="2.4.99.18"/>
    </reaction>
</comment>